<dbReference type="AlphaFoldDB" id="A0A0C9U7H9"/>
<proteinExistence type="predicted"/>
<protein>
    <recommendedName>
        <fullName evidence="3">Phosphatidylinositol-specific phospholipase C X domain-containing protein</fullName>
    </recommendedName>
</protein>
<dbReference type="Gene3D" id="3.20.20.190">
    <property type="entry name" value="Phosphatidylinositol (PI) phosphodiesterase"/>
    <property type="match status" value="1"/>
</dbReference>
<dbReference type="InterPro" id="IPR051057">
    <property type="entry name" value="PI-PLC_domain"/>
</dbReference>
<dbReference type="GO" id="GO:0008081">
    <property type="term" value="F:phosphoric diester hydrolase activity"/>
    <property type="evidence" value="ECO:0007669"/>
    <property type="project" value="InterPro"/>
</dbReference>
<dbReference type="InterPro" id="IPR017946">
    <property type="entry name" value="PLC-like_Pdiesterase_TIM-brl"/>
</dbReference>
<evidence type="ECO:0008006" key="3">
    <source>
        <dbReference type="Google" id="ProtNLM"/>
    </source>
</evidence>
<dbReference type="OrthoDB" id="1046782at2759"/>
<accession>A0A0C9U7H9</accession>
<dbReference type="HOGENOM" id="CLU_024117_6_0_1"/>
<gene>
    <name evidence="1" type="ORF">M422DRAFT_36614</name>
</gene>
<sequence>MYHVSLANYTNDTLSVSLGNHPNNAIEVDSLSFVQQSLRSKKSSRVIRLQNLTEKTQPAISLSTRHKWDSRRFGCQLIDSKNSSYNVYRIATAKKHITFVIFPKRNLTSFLADMPSTLPLSSLMLPGTHDSVAFYGWPISQCQESITPLPVQFALGIRIIDVRLAIINGVLISYHGLYPQRLPFLDIIQQVHDFLTSPEGKSETIIMSIKQEDIGAVLFSKLVHDAVLNGPGGRDTWFLENRIPTLGEVRGKVVMLSRFGGDGEGWEGGLEGMGIHPSTWPDSKKDGFEWWLKGTKVRTQDWYVIPSFLSIPEKAEKASQILLQQSPSPPYPVLSISFFSAAMFPLALPHVVACGFGMPSLKLGVEGVNSRVVKWLLSVFSQAGMMGTTNLSSAEKDPSDSESEMETKLVQWTTEPRLRGWCMVDFFTHPVETGLVSLLIECNYWGRKAGEEGWE</sequence>
<keyword evidence="2" id="KW-1185">Reference proteome</keyword>
<evidence type="ECO:0000313" key="1">
    <source>
        <dbReference type="EMBL" id="KIJ30319.1"/>
    </source>
</evidence>
<dbReference type="EMBL" id="KN837264">
    <property type="protein sequence ID" value="KIJ30319.1"/>
    <property type="molecule type" value="Genomic_DNA"/>
</dbReference>
<name>A0A0C9U7H9_SPHS4</name>
<evidence type="ECO:0000313" key="2">
    <source>
        <dbReference type="Proteomes" id="UP000054279"/>
    </source>
</evidence>
<organism evidence="1 2">
    <name type="scientific">Sphaerobolus stellatus (strain SS14)</name>
    <dbReference type="NCBI Taxonomy" id="990650"/>
    <lineage>
        <taxon>Eukaryota</taxon>
        <taxon>Fungi</taxon>
        <taxon>Dikarya</taxon>
        <taxon>Basidiomycota</taxon>
        <taxon>Agaricomycotina</taxon>
        <taxon>Agaricomycetes</taxon>
        <taxon>Phallomycetidae</taxon>
        <taxon>Geastrales</taxon>
        <taxon>Sphaerobolaceae</taxon>
        <taxon>Sphaerobolus</taxon>
    </lineage>
</organism>
<reference evidence="1 2" key="1">
    <citation type="submission" date="2014-06" db="EMBL/GenBank/DDBJ databases">
        <title>Evolutionary Origins and Diversification of the Mycorrhizal Mutualists.</title>
        <authorList>
            <consortium name="DOE Joint Genome Institute"/>
            <consortium name="Mycorrhizal Genomics Consortium"/>
            <person name="Kohler A."/>
            <person name="Kuo A."/>
            <person name="Nagy L.G."/>
            <person name="Floudas D."/>
            <person name="Copeland A."/>
            <person name="Barry K.W."/>
            <person name="Cichocki N."/>
            <person name="Veneault-Fourrey C."/>
            <person name="LaButti K."/>
            <person name="Lindquist E.A."/>
            <person name="Lipzen A."/>
            <person name="Lundell T."/>
            <person name="Morin E."/>
            <person name="Murat C."/>
            <person name="Riley R."/>
            <person name="Ohm R."/>
            <person name="Sun H."/>
            <person name="Tunlid A."/>
            <person name="Henrissat B."/>
            <person name="Grigoriev I.V."/>
            <person name="Hibbett D.S."/>
            <person name="Martin F."/>
        </authorList>
    </citation>
    <scope>NUCLEOTIDE SEQUENCE [LARGE SCALE GENOMIC DNA]</scope>
    <source>
        <strain evidence="1 2">SS14</strain>
    </source>
</reference>
<dbReference type="SUPFAM" id="SSF51695">
    <property type="entry name" value="PLC-like phosphodiesterases"/>
    <property type="match status" value="1"/>
</dbReference>
<dbReference type="PANTHER" id="PTHR13593">
    <property type="match status" value="1"/>
</dbReference>
<dbReference type="Proteomes" id="UP000054279">
    <property type="component" value="Unassembled WGS sequence"/>
</dbReference>
<dbReference type="PANTHER" id="PTHR13593:SF113">
    <property type="entry name" value="SI:DKEY-266F7.9"/>
    <property type="match status" value="1"/>
</dbReference>
<dbReference type="GO" id="GO:0006629">
    <property type="term" value="P:lipid metabolic process"/>
    <property type="evidence" value="ECO:0007669"/>
    <property type="project" value="InterPro"/>
</dbReference>
<dbReference type="PROSITE" id="PS50007">
    <property type="entry name" value="PIPLC_X_DOMAIN"/>
    <property type="match status" value="1"/>
</dbReference>